<dbReference type="AlphaFoldDB" id="A0A2K1IEI3"/>
<sequence>MKYFAIKKHCENKFMDFQYIHTNDQIADILTKSLPRDTFQQFCDLLDLPPFHENEWKRKDLHSLQNVFG</sequence>
<dbReference type="EnsemblPlants" id="Pp3c25_11051V3.1">
    <property type="protein sequence ID" value="PAC:32980473.CDS.1"/>
    <property type="gene ID" value="Pp3c25_11051"/>
</dbReference>
<evidence type="ECO:0000313" key="2">
    <source>
        <dbReference type="EnsemblPlants" id="PAC:32980473.CDS.1"/>
    </source>
</evidence>
<dbReference type="Proteomes" id="UP000006727">
    <property type="component" value="Chromosome 25"/>
</dbReference>
<reference evidence="1 3" key="2">
    <citation type="journal article" date="2018" name="Plant J.">
        <title>The Physcomitrella patens chromosome-scale assembly reveals moss genome structure and evolution.</title>
        <authorList>
            <person name="Lang D."/>
            <person name="Ullrich K.K."/>
            <person name="Murat F."/>
            <person name="Fuchs J."/>
            <person name="Jenkins J."/>
            <person name="Haas F.B."/>
            <person name="Piednoel M."/>
            <person name="Gundlach H."/>
            <person name="Van Bel M."/>
            <person name="Meyberg R."/>
            <person name="Vives C."/>
            <person name="Morata J."/>
            <person name="Symeonidi A."/>
            <person name="Hiss M."/>
            <person name="Muchero W."/>
            <person name="Kamisugi Y."/>
            <person name="Saleh O."/>
            <person name="Blanc G."/>
            <person name="Decker E.L."/>
            <person name="van Gessel N."/>
            <person name="Grimwood J."/>
            <person name="Hayes R.D."/>
            <person name="Graham S.W."/>
            <person name="Gunter L.E."/>
            <person name="McDaniel S.F."/>
            <person name="Hoernstein S.N.W."/>
            <person name="Larsson A."/>
            <person name="Li F.W."/>
            <person name="Perroud P.F."/>
            <person name="Phillips J."/>
            <person name="Ranjan P."/>
            <person name="Rokshar D.S."/>
            <person name="Rothfels C.J."/>
            <person name="Schneider L."/>
            <person name="Shu S."/>
            <person name="Stevenson D.W."/>
            <person name="Thummler F."/>
            <person name="Tillich M."/>
            <person name="Villarreal Aguilar J.C."/>
            <person name="Widiez T."/>
            <person name="Wong G.K."/>
            <person name="Wymore A."/>
            <person name="Zhang Y."/>
            <person name="Zimmer A.D."/>
            <person name="Quatrano R.S."/>
            <person name="Mayer K.F.X."/>
            <person name="Goodstein D."/>
            <person name="Casacuberta J.M."/>
            <person name="Vandepoele K."/>
            <person name="Reski R."/>
            <person name="Cuming A.C."/>
            <person name="Tuskan G.A."/>
            <person name="Maumus F."/>
            <person name="Salse J."/>
            <person name="Schmutz J."/>
            <person name="Rensing S.A."/>
        </authorList>
    </citation>
    <scope>NUCLEOTIDE SEQUENCE [LARGE SCALE GENOMIC DNA]</scope>
    <source>
        <strain evidence="2 3">cv. Gransden 2004</strain>
    </source>
</reference>
<dbReference type="EMBL" id="ABEU02000025">
    <property type="protein sequence ID" value="PNR27687.1"/>
    <property type="molecule type" value="Genomic_DNA"/>
</dbReference>
<accession>A0A2K1IEI3</accession>
<organism evidence="1">
    <name type="scientific">Physcomitrium patens</name>
    <name type="common">Spreading-leaved earth moss</name>
    <name type="synonym">Physcomitrella patens</name>
    <dbReference type="NCBI Taxonomy" id="3218"/>
    <lineage>
        <taxon>Eukaryota</taxon>
        <taxon>Viridiplantae</taxon>
        <taxon>Streptophyta</taxon>
        <taxon>Embryophyta</taxon>
        <taxon>Bryophyta</taxon>
        <taxon>Bryophytina</taxon>
        <taxon>Bryopsida</taxon>
        <taxon>Funariidae</taxon>
        <taxon>Funariales</taxon>
        <taxon>Funariaceae</taxon>
        <taxon>Physcomitrium</taxon>
    </lineage>
</organism>
<protein>
    <recommendedName>
        <fullName evidence="4">Reverse transcriptase Ty1/copia-type domain-containing protein</fullName>
    </recommendedName>
</protein>
<dbReference type="Gramene" id="Pp3c25_11051V3.1">
    <property type="protein sequence ID" value="PAC:32980473.CDS.1"/>
    <property type="gene ID" value="Pp3c25_11051"/>
</dbReference>
<name>A0A2K1IEI3_PHYPA</name>
<dbReference type="InParanoid" id="A0A2K1IEI3"/>
<evidence type="ECO:0000313" key="1">
    <source>
        <dbReference type="EMBL" id="PNR27687.1"/>
    </source>
</evidence>
<keyword evidence="3" id="KW-1185">Reference proteome</keyword>
<evidence type="ECO:0000313" key="3">
    <source>
        <dbReference type="Proteomes" id="UP000006727"/>
    </source>
</evidence>
<evidence type="ECO:0008006" key="4">
    <source>
        <dbReference type="Google" id="ProtNLM"/>
    </source>
</evidence>
<reference evidence="2" key="3">
    <citation type="submission" date="2020-12" db="UniProtKB">
        <authorList>
            <consortium name="EnsemblPlants"/>
        </authorList>
    </citation>
    <scope>IDENTIFICATION</scope>
</reference>
<proteinExistence type="predicted"/>
<gene>
    <name evidence="1" type="ORF">PHYPA_029839</name>
</gene>
<reference evidence="1 3" key="1">
    <citation type="journal article" date="2008" name="Science">
        <title>The Physcomitrella genome reveals evolutionary insights into the conquest of land by plants.</title>
        <authorList>
            <person name="Rensing S."/>
            <person name="Lang D."/>
            <person name="Zimmer A."/>
            <person name="Terry A."/>
            <person name="Salamov A."/>
            <person name="Shapiro H."/>
            <person name="Nishiyama T."/>
            <person name="Perroud P.-F."/>
            <person name="Lindquist E."/>
            <person name="Kamisugi Y."/>
            <person name="Tanahashi T."/>
            <person name="Sakakibara K."/>
            <person name="Fujita T."/>
            <person name="Oishi K."/>
            <person name="Shin-I T."/>
            <person name="Kuroki Y."/>
            <person name="Toyoda A."/>
            <person name="Suzuki Y."/>
            <person name="Hashimoto A."/>
            <person name="Yamaguchi K."/>
            <person name="Sugano A."/>
            <person name="Kohara Y."/>
            <person name="Fujiyama A."/>
            <person name="Anterola A."/>
            <person name="Aoki S."/>
            <person name="Ashton N."/>
            <person name="Barbazuk W.B."/>
            <person name="Barker E."/>
            <person name="Bennetzen J."/>
            <person name="Bezanilla M."/>
            <person name="Blankenship R."/>
            <person name="Cho S.H."/>
            <person name="Dutcher S."/>
            <person name="Estelle M."/>
            <person name="Fawcett J.A."/>
            <person name="Gundlach H."/>
            <person name="Hanada K."/>
            <person name="Heyl A."/>
            <person name="Hicks K.A."/>
            <person name="Hugh J."/>
            <person name="Lohr M."/>
            <person name="Mayer K."/>
            <person name="Melkozernov A."/>
            <person name="Murata T."/>
            <person name="Nelson D."/>
            <person name="Pils B."/>
            <person name="Prigge M."/>
            <person name="Reiss B."/>
            <person name="Renner T."/>
            <person name="Rombauts S."/>
            <person name="Rushton P."/>
            <person name="Sanderfoot A."/>
            <person name="Schween G."/>
            <person name="Shiu S.-H."/>
            <person name="Stueber K."/>
            <person name="Theodoulou F.L."/>
            <person name="Tu H."/>
            <person name="Van de Peer Y."/>
            <person name="Verrier P.J."/>
            <person name="Waters E."/>
            <person name="Wood A."/>
            <person name="Yang L."/>
            <person name="Cove D."/>
            <person name="Cuming A."/>
            <person name="Hasebe M."/>
            <person name="Lucas S."/>
            <person name="Mishler D.B."/>
            <person name="Reski R."/>
            <person name="Grigoriev I."/>
            <person name="Quatrano R.S."/>
            <person name="Boore J.L."/>
        </authorList>
    </citation>
    <scope>NUCLEOTIDE SEQUENCE [LARGE SCALE GENOMIC DNA]</scope>
    <source>
        <strain evidence="2 3">cv. Gransden 2004</strain>
    </source>
</reference>